<evidence type="ECO:0000313" key="3">
    <source>
        <dbReference type="Proteomes" id="UP000051861"/>
    </source>
</evidence>
<dbReference type="EMBL" id="LIZX01000045">
    <property type="protein sequence ID" value="KPJ68659.1"/>
    <property type="molecule type" value="Genomic_DNA"/>
</dbReference>
<sequence>MLGIVLYANGKLTLLIGGILFACFLLYTAFSTEKIFMLLAFYIAAFPMLEYVGNFPGLPFGFAWYFAYPLFILLTVYWLIHLSKNQESLRLNQMDTAVFFYLATMGLAAVQGFLKGHDLKILLWDFMPTTFFFGYFIFLYSPLKNKTRMLYDVLLCSAIFVSVQFIYALANYQSLVMLTRVVSEHVHIAQFAIPYTIAILIYSTSRRRKFISAFFLPVIVLATIICQQRSLYASAILTIAILFGIFLYTRREWIRKNMRLFTTYIGIVLLFIIVMGIILQIITEGKFLLTLYARIFIFLNLSRLSADTSWRVRWGEIGNALKGLEHFWFLGKGFGVSQITRFRYVRQIVLDQSYMYYIWKTGVVGLLGFLYMYLMFFKRAISTLRKSITSDERIIIITAVLNTFGMMLIAFANVSLGHFRLMFVWAALFACTEVIARKYE</sequence>
<feature type="transmembrane region" description="Helical" evidence="1">
    <location>
        <begin position="12"/>
        <end position="30"/>
    </location>
</feature>
<evidence type="ECO:0008006" key="4">
    <source>
        <dbReference type="Google" id="ProtNLM"/>
    </source>
</evidence>
<feature type="transmembrane region" description="Helical" evidence="1">
    <location>
        <begin position="185"/>
        <end position="203"/>
    </location>
</feature>
<feature type="transmembrane region" description="Helical" evidence="1">
    <location>
        <begin position="394"/>
        <end position="412"/>
    </location>
</feature>
<feature type="transmembrane region" description="Helical" evidence="1">
    <location>
        <begin position="261"/>
        <end position="282"/>
    </location>
</feature>
<dbReference type="Proteomes" id="UP000051861">
    <property type="component" value="Unassembled WGS sequence"/>
</dbReference>
<feature type="transmembrane region" description="Helical" evidence="1">
    <location>
        <begin position="35"/>
        <end position="56"/>
    </location>
</feature>
<dbReference type="AlphaFoldDB" id="A0A0S7Y293"/>
<comment type="caution">
    <text evidence="2">The sequence shown here is derived from an EMBL/GenBank/DDBJ whole genome shotgun (WGS) entry which is preliminary data.</text>
</comment>
<feature type="transmembrane region" description="Helical" evidence="1">
    <location>
        <begin position="62"/>
        <end position="82"/>
    </location>
</feature>
<feature type="transmembrane region" description="Helical" evidence="1">
    <location>
        <begin position="94"/>
        <end position="114"/>
    </location>
</feature>
<evidence type="ECO:0000313" key="2">
    <source>
        <dbReference type="EMBL" id="KPJ68659.1"/>
    </source>
</evidence>
<evidence type="ECO:0000256" key="1">
    <source>
        <dbReference type="SAM" id="Phobius"/>
    </source>
</evidence>
<feature type="transmembrane region" description="Helical" evidence="1">
    <location>
        <begin position="231"/>
        <end position="249"/>
    </location>
</feature>
<keyword evidence="1" id="KW-0472">Membrane</keyword>
<gene>
    <name evidence="2" type="ORF">AMJ44_05845</name>
</gene>
<feature type="transmembrane region" description="Helical" evidence="1">
    <location>
        <begin position="126"/>
        <end position="143"/>
    </location>
</feature>
<feature type="transmembrane region" description="Helical" evidence="1">
    <location>
        <begin position="356"/>
        <end position="374"/>
    </location>
</feature>
<protein>
    <recommendedName>
        <fullName evidence="4">O-antigen ligase domain-containing protein</fullName>
    </recommendedName>
</protein>
<reference evidence="2 3" key="1">
    <citation type="journal article" date="2015" name="Microbiome">
        <title>Genomic resolution of linkages in carbon, nitrogen, and sulfur cycling among widespread estuary sediment bacteria.</title>
        <authorList>
            <person name="Baker B.J."/>
            <person name="Lazar C.S."/>
            <person name="Teske A.P."/>
            <person name="Dick G.J."/>
        </authorList>
    </citation>
    <scope>NUCLEOTIDE SEQUENCE [LARGE SCALE GENOMIC DNA]</scope>
    <source>
        <strain evidence="2">DG_54_3</strain>
    </source>
</reference>
<keyword evidence="1" id="KW-0812">Transmembrane</keyword>
<keyword evidence="1" id="KW-1133">Transmembrane helix</keyword>
<proteinExistence type="predicted"/>
<name>A0A0S7Y293_UNCSA</name>
<feature type="transmembrane region" description="Helical" evidence="1">
    <location>
        <begin position="210"/>
        <end position="225"/>
    </location>
</feature>
<feature type="transmembrane region" description="Helical" evidence="1">
    <location>
        <begin position="150"/>
        <end position="170"/>
    </location>
</feature>
<organism evidence="2 3">
    <name type="scientific">candidate division WOR-1 bacterium DG_54_3</name>
    <dbReference type="NCBI Taxonomy" id="1703775"/>
    <lineage>
        <taxon>Bacteria</taxon>
        <taxon>Bacillati</taxon>
        <taxon>Saganbacteria</taxon>
    </lineage>
</organism>
<accession>A0A0S7Y293</accession>